<dbReference type="Proteomes" id="UP000199671">
    <property type="component" value="Unassembled WGS sequence"/>
</dbReference>
<sequence length="96" mass="10966">MRRREDDILERVRGCYGAVRLRDLDLDRTEYRQAERLVAAGDLVAHPRGVVSLPGVDRDLVLARIHGGVITCQRAAQYYGLCWLVIYVVTSIRRGR</sequence>
<name>A0A1G9RYS7_9ACTO</name>
<accession>A0A1G9RYS7</accession>
<proteinExistence type="predicted"/>
<protein>
    <submittedName>
        <fullName evidence="1">Uncharacterized protein</fullName>
    </submittedName>
</protein>
<reference evidence="1 2" key="1">
    <citation type="submission" date="2016-10" db="EMBL/GenBank/DDBJ databases">
        <authorList>
            <person name="de Groot N.N."/>
        </authorList>
    </citation>
    <scope>NUCLEOTIDE SEQUENCE [LARGE SCALE GENOMIC DNA]</scope>
    <source>
        <strain evidence="1 2">KPR-7B</strain>
    </source>
</reference>
<dbReference type="AlphaFoldDB" id="A0A1G9RYS7"/>
<evidence type="ECO:0000313" key="1">
    <source>
        <dbReference type="EMBL" id="SDM28314.1"/>
    </source>
</evidence>
<dbReference type="EMBL" id="FNHU01000001">
    <property type="protein sequence ID" value="SDM28314.1"/>
    <property type="molecule type" value="Genomic_DNA"/>
</dbReference>
<gene>
    <name evidence="1" type="ORF">SAMN04487766_101211</name>
</gene>
<organism evidence="1 2">
    <name type="scientific">Actinomyces ruminicola</name>
    <dbReference type="NCBI Taxonomy" id="332524"/>
    <lineage>
        <taxon>Bacteria</taxon>
        <taxon>Bacillati</taxon>
        <taxon>Actinomycetota</taxon>
        <taxon>Actinomycetes</taxon>
        <taxon>Actinomycetales</taxon>
        <taxon>Actinomycetaceae</taxon>
        <taxon>Actinomyces</taxon>
    </lineage>
</organism>
<evidence type="ECO:0000313" key="2">
    <source>
        <dbReference type="Proteomes" id="UP000199671"/>
    </source>
</evidence>